<gene>
    <name evidence="2" type="ORF">A8L58_16240</name>
    <name evidence="1" type="ORF">AXH35_14785</name>
</gene>
<reference evidence="2 4" key="1">
    <citation type="journal article" date="2016" name="Plant Dis.">
        <title>Improved production of propionic acid using genome shuffling.</title>
        <authorList>
            <person name="Luna-Flores C.H."/>
            <person name="Palfreyman R.W."/>
            <person name="Kromer J.O."/>
            <person name="Nielsen L.K."/>
            <person name="Marcellin E."/>
        </authorList>
    </citation>
    <scope>NUCLEOTIDE SEQUENCE [LARGE SCALE GENOMIC DNA]</scope>
    <source>
        <strain evidence="2 4">F3E8</strain>
    </source>
</reference>
<dbReference type="AlphaFoldDB" id="A0AAC8YH04"/>
<dbReference type="InterPro" id="IPR004260">
    <property type="entry name" value="Pyr-dimer_DNA_glycosylase"/>
</dbReference>
<dbReference type="Pfam" id="PF03013">
    <property type="entry name" value="Pyr_excise"/>
    <property type="match status" value="1"/>
</dbReference>
<dbReference type="RefSeq" id="WP_062820353.1">
    <property type="nucleotide sequence ID" value="NZ_CP014352.1"/>
</dbReference>
<evidence type="ECO:0000313" key="1">
    <source>
        <dbReference type="EMBL" id="AMS06526.1"/>
    </source>
</evidence>
<dbReference type="EMBL" id="CP015970">
    <property type="protein sequence ID" value="AOZ47971.1"/>
    <property type="molecule type" value="Genomic_DNA"/>
</dbReference>
<proteinExistence type="predicted"/>
<protein>
    <submittedName>
        <fullName evidence="1">Pyrimidine dimer DNA glycosylase</fullName>
    </submittedName>
</protein>
<evidence type="ECO:0000313" key="4">
    <source>
        <dbReference type="Proteomes" id="UP000178666"/>
    </source>
</evidence>
<dbReference type="Proteomes" id="UP000075221">
    <property type="component" value="Chromosome"/>
</dbReference>
<evidence type="ECO:0000313" key="2">
    <source>
        <dbReference type="EMBL" id="AOZ47971.1"/>
    </source>
</evidence>
<name>A0AAC8YH04_9ACTN</name>
<organism evidence="1 3">
    <name type="scientific">Acidipropionibacterium acidipropionici</name>
    <dbReference type="NCBI Taxonomy" id="1748"/>
    <lineage>
        <taxon>Bacteria</taxon>
        <taxon>Bacillati</taxon>
        <taxon>Actinomycetota</taxon>
        <taxon>Actinomycetes</taxon>
        <taxon>Propionibacteriales</taxon>
        <taxon>Propionibacteriaceae</taxon>
        <taxon>Acidipropionibacterium</taxon>
    </lineage>
</organism>
<sequence length="148" mass="16521">MRIWSLHPRHLDRIGLVACWREALLAQAVLAERTKGYRHHPQLLRFRAAPDPLAAIGCYLDGIAADARRRGYRFDSGRILRPGSEAVALPVTLGQLDFEWRHLGEKLRARSPDGAAIWLTGAASPHPIFRTIPGGIELWERAASESKS</sequence>
<dbReference type="EMBL" id="CP014352">
    <property type="protein sequence ID" value="AMS06526.1"/>
    <property type="molecule type" value="Genomic_DNA"/>
</dbReference>
<evidence type="ECO:0000313" key="3">
    <source>
        <dbReference type="Proteomes" id="UP000075221"/>
    </source>
</evidence>
<keyword evidence="4" id="KW-1185">Reference proteome</keyword>
<accession>A0AAC8YH04</accession>
<dbReference type="Proteomes" id="UP000178666">
    <property type="component" value="Chromosome"/>
</dbReference>
<reference evidence="1 3" key="2">
    <citation type="submission" date="2016-02" db="EMBL/GenBank/DDBJ databases">
        <title>Complete Genome Sequence of Propionibacterium acidipropionici ATCC 55737.</title>
        <authorList>
            <person name="Luna Flores C.H."/>
            <person name="Nielsen L.K."/>
            <person name="Marcellin E."/>
        </authorList>
    </citation>
    <scope>NUCLEOTIDE SEQUENCE [LARGE SCALE GENOMIC DNA]</scope>
    <source>
        <strain evidence="1 3">ATCC 55737</strain>
    </source>
</reference>